<comment type="cofactor">
    <cofactor evidence="1">
        <name>Zn(2+)</name>
        <dbReference type="ChEBI" id="CHEBI:29105"/>
    </cofactor>
</comment>
<dbReference type="SMART" id="SM00849">
    <property type="entry name" value="Lactamase_B"/>
    <property type="match status" value="1"/>
</dbReference>
<dbReference type="PANTHER" id="PTHR46233">
    <property type="entry name" value="HYDROXYACYLGLUTATHIONE HYDROLASE GLOC"/>
    <property type="match status" value="1"/>
</dbReference>
<dbReference type="Pfam" id="PF00753">
    <property type="entry name" value="Lactamase_B"/>
    <property type="match status" value="1"/>
</dbReference>
<evidence type="ECO:0000313" key="6">
    <source>
        <dbReference type="EMBL" id="KKS09869.1"/>
    </source>
</evidence>
<evidence type="ECO:0000256" key="1">
    <source>
        <dbReference type="ARBA" id="ARBA00001947"/>
    </source>
</evidence>
<keyword evidence="3" id="KW-0378">Hydrolase</keyword>
<reference evidence="6 7" key="1">
    <citation type="journal article" date="2015" name="Nature">
        <title>rRNA introns, odd ribosomes, and small enigmatic genomes across a large radiation of phyla.</title>
        <authorList>
            <person name="Brown C.T."/>
            <person name="Hug L.A."/>
            <person name="Thomas B.C."/>
            <person name="Sharon I."/>
            <person name="Castelle C.J."/>
            <person name="Singh A."/>
            <person name="Wilkins M.J."/>
            <person name="Williams K.H."/>
            <person name="Banfield J.F."/>
        </authorList>
    </citation>
    <scope>NUCLEOTIDE SEQUENCE [LARGE SCALE GENOMIC DNA]</scope>
</reference>
<organism evidence="6 7">
    <name type="scientific">candidate division CPR2 bacterium GW2011_GWC1_41_48</name>
    <dbReference type="NCBI Taxonomy" id="1618344"/>
    <lineage>
        <taxon>Bacteria</taxon>
        <taxon>Bacteria division CPR2</taxon>
    </lineage>
</organism>
<evidence type="ECO:0000256" key="3">
    <source>
        <dbReference type="ARBA" id="ARBA00022801"/>
    </source>
</evidence>
<dbReference type="SUPFAM" id="SSF56281">
    <property type="entry name" value="Metallo-hydrolase/oxidoreductase"/>
    <property type="match status" value="1"/>
</dbReference>
<keyword evidence="2" id="KW-0479">Metal-binding</keyword>
<evidence type="ECO:0000256" key="2">
    <source>
        <dbReference type="ARBA" id="ARBA00022723"/>
    </source>
</evidence>
<feature type="domain" description="Metallo-beta-lactamase" evidence="5">
    <location>
        <begin position="12"/>
        <end position="182"/>
    </location>
</feature>
<proteinExistence type="predicted"/>
<protein>
    <submittedName>
        <fullName evidence="6">Beta-lactamase domain protein</fullName>
    </submittedName>
</protein>
<dbReference type="AlphaFoldDB" id="A0A0G0WA39"/>
<evidence type="ECO:0000256" key="4">
    <source>
        <dbReference type="ARBA" id="ARBA00022833"/>
    </source>
</evidence>
<name>A0A0G0WA39_UNCC2</name>
<dbReference type="InterPro" id="IPR051453">
    <property type="entry name" value="MBL_Glyoxalase_II"/>
</dbReference>
<evidence type="ECO:0000259" key="5">
    <source>
        <dbReference type="SMART" id="SM00849"/>
    </source>
</evidence>
<dbReference type="Proteomes" id="UP000033869">
    <property type="component" value="Unassembled WGS sequence"/>
</dbReference>
<sequence>MQIKTLKVGPLRTNCYLLIKENAALIIDPGDEAERIIATLNGVFPKAILLTHGHFDHIGALQDLKAKLKVPIYLQNEALDEYRVAKEHGEVLGISIPEPPKPDYDLTDTVKIDGFSGKVIKTPGHTKGSVCFLFGDNLFSGDTLFKGTCGRTDLPFSDHREMIISLKSLLKLLPQTVIYPGHGDQTTLRDEIRWIDEFTR</sequence>
<dbReference type="CDD" id="cd06262">
    <property type="entry name" value="metallo-hydrolase-like_MBL-fold"/>
    <property type="match status" value="1"/>
</dbReference>
<gene>
    <name evidence="6" type="ORF">UU65_C0001G0274</name>
</gene>
<dbReference type="InterPro" id="IPR036866">
    <property type="entry name" value="RibonucZ/Hydroxyglut_hydro"/>
</dbReference>
<evidence type="ECO:0000313" key="7">
    <source>
        <dbReference type="Proteomes" id="UP000033869"/>
    </source>
</evidence>
<accession>A0A0G0WA39</accession>
<dbReference type="Gene3D" id="3.60.15.10">
    <property type="entry name" value="Ribonuclease Z/Hydroxyacylglutathione hydrolase-like"/>
    <property type="match status" value="1"/>
</dbReference>
<comment type="caution">
    <text evidence="6">The sequence shown here is derived from an EMBL/GenBank/DDBJ whole genome shotgun (WGS) entry which is preliminary data.</text>
</comment>
<dbReference type="GO" id="GO:0016787">
    <property type="term" value="F:hydrolase activity"/>
    <property type="evidence" value="ECO:0007669"/>
    <property type="project" value="UniProtKB-KW"/>
</dbReference>
<dbReference type="PANTHER" id="PTHR46233:SF3">
    <property type="entry name" value="HYDROXYACYLGLUTATHIONE HYDROLASE GLOC"/>
    <property type="match status" value="1"/>
</dbReference>
<dbReference type="GO" id="GO:0046872">
    <property type="term" value="F:metal ion binding"/>
    <property type="evidence" value="ECO:0007669"/>
    <property type="project" value="UniProtKB-KW"/>
</dbReference>
<dbReference type="InterPro" id="IPR001279">
    <property type="entry name" value="Metallo-B-lactamas"/>
</dbReference>
<keyword evidence="4" id="KW-0862">Zinc</keyword>
<dbReference type="EMBL" id="LCBL01000001">
    <property type="protein sequence ID" value="KKS09869.1"/>
    <property type="molecule type" value="Genomic_DNA"/>
</dbReference>